<comment type="caution">
    <text evidence="1">The sequence shown here is derived from an EMBL/GenBank/DDBJ whole genome shotgun (WGS) entry which is preliminary data.</text>
</comment>
<dbReference type="EMBL" id="AGRJ01000071">
    <property type="protein sequence ID" value="EHO53154.1"/>
    <property type="molecule type" value="Genomic_DNA"/>
</dbReference>
<sequence length="50" mass="5876">MRNLQERLNTTMPVVPLYQMVESHLVNPHLKGVLRHPVGEDDYTRAYLNE</sequence>
<dbReference type="PATRIC" id="fig|797516.3.peg.602"/>
<protein>
    <recommendedName>
        <fullName evidence="3">Solute-binding protein family 5 domain-containing protein</fullName>
    </recommendedName>
</protein>
<proteinExistence type="predicted"/>
<evidence type="ECO:0000313" key="2">
    <source>
        <dbReference type="Proteomes" id="UP000005025"/>
    </source>
</evidence>
<dbReference type="AlphaFoldDB" id="H1LDJ9"/>
<organism evidence="1 2">
    <name type="scientific">Lentilactobacillus kisonensis F0435</name>
    <dbReference type="NCBI Taxonomy" id="797516"/>
    <lineage>
        <taxon>Bacteria</taxon>
        <taxon>Bacillati</taxon>
        <taxon>Bacillota</taxon>
        <taxon>Bacilli</taxon>
        <taxon>Lactobacillales</taxon>
        <taxon>Lactobacillaceae</taxon>
        <taxon>Lentilactobacillus</taxon>
    </lineage>
</organism>
<dbReference type="RefSeq" id="WP_008855855.1">
    <property type="nucleotide sequence ID" value="NZ_JH591010.1"/>
</dbReference>
<dbReference type="SUPFAM" id="SSF53850">
    <property type="entry name" value="Periplasmic binding protein-like II"/>
    <property type="match status" value="1"/>
</dbReference>
<dbReference type="STRING" id="797516.HMPREF9104_00674"/>
<name>H1LDJ9_9LACO</name>
<dbReference type="Proteomes" id="UP000005025">
    <property type="component" value="Unassembled WGS sequence"/>
</dbReference>
<evidence type="ECO:0000313" key="1">
    <source>
        <dbReference type="EMBL" id="EHO53154.1"/>
    </source>
</evidence>
<gene>
    <name evidence="1" type="ORF">HMPREF9104_00674</name>
</gene>
<accession>H1LDJ9</accession>
<reference evidence="1 2" key="1">
    <citation type="submission" date="2011-09" db="EMBL/GenBank/DDBJ databases">
        <authorList>
            <person name="Weinstock G."/>
            <person name="Sodergren E."/>
            <person name="Clifton S."/>
            <person name="Fulton L."/>
            <person name="Fulton B."/>
            <person name="Courtney L."/>
            <person name="Fronick C."/>
            <person name="Harrison M."/>
            <person name="Strong C."/>
            <person name="Farmer C."/>
            <person name="Delahaunty K."/>
            <person name="Markovic C."/>
            <person name="Hall O."/>
            <person name="Minx P."/>
            <person name="Tomlinson C."/>
            <person name="Mitreva M."/>
            <person name="Hou S."/>
            <person name="Chen J."/>
            <person name="Wollam A."/>
            <person name="Pepin K.H."/>
            <person name="Johnson M."/>
            <person name="Bhonagiri V."/>
            <person name="Zhang X."/>
            <person name="Suruliraj S."/>
            <person name="Warren W."/>
            <person name="Chinwalla A."/>
            <person name="Mardis E.R."/>
            <person name="Wilson R.K."/>
        </authorList>
    </citation>
    <scope>NUCLEOTIDE SEQUENCE [LARGE SCALE GENOMIC DNA]</scope>
    <source>
        <strain evidence="1 2">F0435</strain>
    </source>
</reference>
<evidence type="ECO:0008006" key="3">
    <source>
        <dbReference type="Google" id="ProtNLM"/>
    </source>
</evidence>
<dbReference type="HOGENOM" id="CLU_3119139_0_0_9"/>